<evidence type="ECO:0000313" key="2">
    <source>
        <dbReference type="Proteomes" id="UP000198742"/>
    </source>
</evidence>
<dbReference type="OrthoDB" id="3783459at2"/>
<dbReference type="EMBL" id="FNRT01000002">
    <property type="protein sequence ID" value="SEC21768.1"/>
    <property type="molecule type" value="Genomic_DNA"/>
</dbReference>
<organism evidence="1 2">
    <name type="scientific">Nocardioides exalbidus</name>
    <dbReference type="NCBI Taxonomy" id="402596"/>
    <lineage>
        <taxon>Bacteria</taxon>
        <taxon>Bacillati</taxon>
        <taxon>Actinomycetota</taxon>
        <taxon>Actinomycetes</taxon>
        <taxon>Propionibacteriales</taxon>
        <taxon>Nocardioidaceae</taxon>
        <taxon>Nocardioides</taxon>
    </lineage>
</organism>
<reference evidence="2" key="1">
    <citation type="submission" date="2016-10" db="EMBL/GenBank/DDBJ databases">
        <authorList>
            <person name="Varghese N."/>
            <person name="Submissions S."/>
        </authorList>
    </citation>
    <scope>NUCLEOTIDE SEQUENCE [LARGE SCALE GENOMIC DNA]</scope>
    <source>
        <strain evidence="2">DSM 22017</strain>
    </source>
</reference>
<evidence type="ECO:0008006" key="3">
    <source>
        <dbReference type="Google" id="ProtNLM"/>
    </source>
</evidence>
<gene>
    <name evidence="1" type="ORF">SAMN04489844_1895</name>
</gene>
<sequence length="101" mass="11096">MTSTLEPLSAAEVYLLGLEPRHTRRWGRLVAGALDLWCATTGGRFELTGEGYVVVRLRSDGALELRLPVGGAEAAAELMGILRRQLDTMAPDEFRLAWGLR</sequence>
<accession>A0A1H4QQF9</accession>
<keyword evidence="2" id="KW-1185">Reference proteome</keyword>
<dbReference type="AlphaFoldDB" id="A0A1H4QQF9"/>
<name>A0A1H4QQF9_9ACTN</name>
<protein>
    <recommendedName>
        <fullName evidence="3">DUF2218 domain-containing protein</fullName>
    </recommendedName>
</protein>
<dbReference type="Proteomes" id="UP000198742">
    <property type="component" value="Unassembled WGS sequence"/>
</dbReference>
<proteinExistence type="predicted"/>
<evidence type="ECO:0000313" key="1">
    <source>
        <dbReference type="EMBL" id="SEC21768.1"/>
    </source>
</evidence>
<dbReference type="RefSeq" id="WP_090968885.1">
    <property type="nucleotide sequence ID" value="NZ_FNRT01000002.1"/>
</dbReference>